<dbReference type="Gene3D" id="3.20.20.80">
    <property type="entry name" value="Glycosidases"/>
    <property type="match status" value="1"/>
</dbReference>
<protein>
    <recommendedName>
        <fullName evidence="2">Glycosyl hydrolase-like 10 domain-containing protein</fullName>
    </recommendedName>
</protein>
<dbReference type="AlphaFoldDB" id="A0A645AEP7"/>
<organism evidence="1">
    <name type="scientific">bioreactor metagenome</name>
    <dbReference type="NCBI Taxonomy" id="1076179"/>
    <lineage>
        <taxon>unclassified sequences</taxon>
        <taxon>metagenomes</taxon>
        <taxon>ecological metagenomes</taxon>
    </lineage>
</organism>
<evidence type="ECO:0000313" key="1">
    <source>
        <dbReference type="EMBL" id="MPM51675.1"/>
    </source>
</evidence>
<name>A0A645AEP7_9ZZZZ</name>
<evidence type="ECO:0008006" key="2">
    <source>
        <dbReference type="Google" id="ProtNLM"/>
    </source>
</evidence>
<sequence>MHDVNAYVDMVSHSQVTTYMMCTGSDFFYYRSKHGRILGDDLDGKLDCGNDTAATHHYKSFYLNHLNLEKDGTDLIEASLKRAKMHGMEAFITYRMNDLHFNDTTTNCPITYPEFWYTHPEFWTNDDTPGLNGSRALDFAHPEVRAHKLAIITEQLERYEMIDGLDLDFMRFIVYFKQGEGKKNAPLMTELMKEVKAKVDELSEKRGKKILLSVRVPLTVRDCLDKGLDIQEWIRLGLVDFITIGVHWRGNPSLPVAQFIKELGSTTVPVYATIDDGGYKPRETFSHGMFRGMASHILSQGADGIYLFNHYYGAFNSTYQGLLHLEEGGQVCRVISPHLIQELGSPETLAYRNKIYCLSDGVTEYGIKHISSLPLEVRSDDFSKAEIFIGDDPGKTVPEEVILFVRSSKQASFTLKVNGRDITHSEPDYVSLYDKGRGLMEGECQYAFVLPVESIQQGYNTVAFHAADSSLLVKRVEIALKYGDVKTHGYF</sequence>
<comment type="caution">
    <text evidence="1">The sequence shown here is derived from an EMBL/GenBank/DDBJ whole genome shotgun (WGS) entry which is preliminary data.</text>
</comment>
<gene>
    <name evidence="1" type="ORF">SDC9_98426</name>
</gene>
<accession>A0A645AEP7</accession>
<dbReference type="SUPFAM" id="SSF51445">
    <property type="entry name" value="(Trans)glycosidases"/>
    <property type="match status" value="1"/>
</dbReference>
<reference evidence="1" key="1">
    <citation type="submission" date="2019-08" db="EMBL/GenBank/DDBJ databases">
        <authorList>
            <person name="Kucharzyk K."/>
            <person name="Murdoch R.W."/>
            <person name="Higgins S."/>
            <person name="Loffler F."/>
        </authorList>
    </citation>
    <scope>NUCLEOTIDE SEQUENCE</scope>
</reference>
<dbReference type="EMBL" id="VSSQ01013520">
    <property type="protein sequence ID" value="MPM51675.1"/>
    <property type="molecule type" value="Genomic_DNA"/>
</dbReference>
<proteinExistence type="predicted"/>
<dbReference type="InterPro" id="IPR017853">
    <property type="entry name" value="GH"/>
</dbReference>